<dbReference type="InterPro" id="IPR038695">
    <property type="entry name" value="Saro_0823-like_sf"/>
</dbReference>
<dbReference type="RefSeq" id="WP_194448954.1">
    <property type="nucleotide sequence ID" value="NZ_CP063849.1"/>
</dbReference>
<keyword evidence="2" id="KW-1185">Reference proteome</keyword>
<sequence>MKIRVHNRTKDTLVADAADVANTSETRKEGLLKRTGLTPGEGLWITPCEAVHCFFMKFTIDIVFLNKAKQVVKVSPSVKPWRVAGSLRAHSVLELPEGQIQATGTARGDQLEFEKLPA</sequence>
<dbReference type="EMBL" id="CP063849">
    <property type="protein sequence ID" value="QOY87285.1"/>
    <property type="molecule type" value="Genomic_DNA"/>
</dbReference>
<dbReference type="PANTHER" id="PTHR37953:SF1">
    <property type="entry name" value="UPF0127 PROTEIN MJ1496"/>
    <property type="match status" value="1"/>
</dbReference>
<dbReference type="Gene3D" id="2.60.120.1140">
    <property type="entry name" value="Protein of unknown function DUF192"/>
    <property type="match status" value="1"/>
</dbReference>
<dbReference type="KEGG" id="pfer:IRI77_31710"/>
<dbReference type="Pfam" id="PF02643">
    <property type="entry name" value="DUF192"/>
    <property type="match status" value="1"/>
</dbReference>
<accession>A0A7S7NPE4</accession>
<protein>
    <submittedName>
        <fullName evidence="1">DUF192 domain-containing protein</fullName>
    </submittedName>
</protein>
<dbReference type="Proteomes" id="UP000593892">
    <property type="component" value="Chromosome"/>
</dbReference>
<dbReference type="InterPro" id="IPR003795">
    <property type="entry name" value="DUF192"/>
</dbReference>
<proteinExistence type="predicted"/>
<organism evidence="1 2">
    <name type="scientific">Paludibaculum fermentans</name>
    <dbReference type="NCBI Taxonomy" id="1473598"/>
    <lineage>
        <taxon>Bacteria</taxon>
        <taxon>Pseudomonadati</taxon>
        <taxon>Acidobacteriota</taxon>
        <taxon>Terriglobia</taxon>
        <taxon>Bryobacterales</taxon>
        <taxon>Bryobacteraceae</taxon>
        <taxon>Paludibaculum</taxon>
    </lineage>
</organism>
<evidence type="ECO:0000313" key="2">
    <source>
        <dbReference type="Proteomes" id="UP000593892"/>
    </source>
</evidence>
<reference evidence="1 2" key="1">
    <citation type="submission" date="2020-10" db="EMBL/GenBank/DDBJ databases">
        <title>Complete genome sequence of Paludibaculum fermentans P105T, a facultatively anaerobic acidobacterium capable of dissimilatory Fe(III) reduction.</title>
        <authorList>
            <person name="Dedysh S.N."/>
            <person name="Beletsky A.V."/>
            <person name="Kulichevskaya I.S."/>
            <person name="Mardanov A.V."/>
            <person name="Ravin N.V."/>
        </authorList>
    </citation>
    <scope>NUCLEOTIDE SEQUENCE [LARGE SCALE GENOMIC DNA]</scope>
    <source>
        <strain evidence="1 2">P105</strain>
    </source>
</reference>
<dbReference type="AlphaFoldDB" id="A0A7S7NPE4"/>
<gene>
    <name evidence="1" type="ORF">IRI77_31710</name>
</gene>
<dbReference type="PANTHER" id="PTHR37953">
    <property type="entry name" value="UPF0127 PROTEIN MJ1496"/>
    <property type="match status" value="1"/>
</dbReference>
<evidence type="ECO:0000313" key="1">
    <source>
        <dbReference type="EMBL" id="QOY87285.1"/>
    </source>
</evidence>
<name>A0A7S7NPE4_PALFE</name>